<name>A0A5N6JNG6_MONLA</name>
<keyword evidence="9" id="KW-1185">Reference proteome</keyword>
<dbReference type="InterPro" id="IPR023753">
    <property type="entry name" value="FAD/NAD-binding_dom"/>
</dbReference>
<dbReference type="AlphaFoldDB" id="A0A5N6JNG6"/>
<dbReference type="GO" id="GO:0005739">
    <property type="term" value="C:mitochondrion"/>
    <property type="evidence" value="ECO:0007669"/>
    <property type="project" value="TreeGrafter"/>
</dbReference>
<organism evidence="8 9">
    <name type="scientific">Monilinia laxa</name>
    <name type="common">Brown rot fungus</name>
    <name type="synonym">Sclerotinia laxa</name>
    <dbReference type="NCBI Taxonomy" id="61186"/>
    <lineage>
        <taxon>Eukaryota</taxon>
        <taxon>Fungi</taxon>
        <taxon>Dikarya</taxon>
        <taxon>Ascomycota</taxon>
        <taxon>Pezizomycotina</taxon>
        <taxon>Leotiomycetes</taxon>
        <taxon>Helotiales</taxon>
        <taxon>Sclerotiniaceae</taxon>
        <taxon>Monilinia</taxon>
    </lineage>
</organism>
<dbReference type="InterPro" id="IPR045024">
    <property type="entry name" value="NDH-2"/>
</dbReference>
<keyword evidence="4" id="KW-0560">Oxidoreductase</keyword>
<evidence type="ECO:0000256" key="1">
    <source>
        <dbReference type="ARBA" id="ARBA00005272"/>
    </source>
</evidence>
<dbReference type="Proteomes" id="UP000326757">
    <property type="component" value="Unassembled WGS sequence"/>
</dbReference>
<dbReference type="PANTHER" id="PTHR43706:SF17">
    <property type="entry name" value="NADH DEHYDROGENASE (EUROFUNG)"/>
    <property type="match status" value="1"/>
</dbReference>
<keyword evidence="5" id="KW-0520">NAD</keyword>
<proteinExistence type="inferred from homology"/>
<dbReference type="PANTHER" id="PTHR43706">
    <property type="entry name" value="NADH DEHYDROGENASE"/>
    <property type="match status" value="1"/>
</dbReference>
<dbReference type="Pfam" id="PF07992">
    <property type="entry name" value="Pyr_redox_2"/>
    <property type="match status" value="1"/>
</dbReference>
<evidence type="ECO:0000259" key="7">
    <source>
        <dbReference type="Pfam" id="PF07992"/>
    </source>
</evidence>
<evidence type="ECO:0000256" key="6">
    <source>
        <dbReference type="SAM" id="MobiDB-lite"/>
    </source>
</evidence>
<reference evidence="8 9" key="1">
    <citation type="submission" date="2019-06" db="EMBL/GenBank/DDBJ databases">
        <title>Genome Sequence of the Brown Rot Fungal Pathogen Monilinia laxa.</title>
        <authorList>
            <person name="De Miccolis Angelini R.M."/>
            <person name="Landi L."/>
            <person name="Abate D."/>
            <person name="Pollastro S."/>
            <person name="Romanazzi G."/>
            <person name="Faretra F."/>
        </authorList>
    </citation>
    <scope>NUCLEOTIDE SEQUENCE [LARGE SCALE GENOMIC DNA]</scope>
    <source>
        <strain evidence="8 9">Mlax316</strain>
    </source>
</reference>
<feature type="domain" description="FAD/NAD(P)-binding" evidence="7">
    <location>
        <begin position="55"/>
        <end position="321"/>
    </location>
</feature>
<evidence type="ECO:0000313" key="9">
    <source>
        <dbReference type="Proteomes" id="UP000326757"/>
    </source>
</evidence>
<gene>
    <name evidence="8" type="ORF">EYC80_010329</name>
</gene>
<accession>A0A5N6JNG6</accession>
<comment type="similarity">
    <text evidence="1">Belongs to the NADH dehydrogenase family.</text>
</comment>
<dbReference type="GO" id="GO:0003954">
    <property type="term" value="F:NADH dehydrogenase activity"/>
    <property type="evidence" value="ECO:0007669"/>
    <property type="project" value="InterPro"/>
</dbReference>
<evidence type="ECO:0000313" key="8">
    <source>
        <dbReference type="EMBL" id="KAB8290002.1"/>
    </source>
</evidence>
<feature type="region of interest" description="Disordered" evidence="6">
    <location>
        <begin position="58"/>
        <end position="78"/>
    </location>
</feature>
<dbReference type="OrthoDB" id="3244603at2759"/>
<evidence type="ECO:0000256" key="5">
    <source>
        <dbReference type="ARBA" id="ARBA00023027"/>
    </source>
</evidence>
<dbReference type="Gene3D" id="3.50.50.100">
    <property type="match status" value="1"/>
</dbReference>
<keyword evidence="3" id="KW-0274">FAD</keyword>
<comment type="caution">
    <text evidence="8">The sequence shown here is derived from an EMBL/GenBank/DDBJ whole genome shotgun (WGS) entry which is preliminary data.</text>
</comment>
<dbReference type="EMBL" id="VIGI01000019">
    <property type="protein sequence ID" value="KAB8290002.1"/>
    <property type="molecule type" value="Genomic_DNA"/>
</dbReference>
<protein>
    <recommendedName>
        <fullName evidence="7">FAD/NAD(P)-binding domain-containing protein</fullName>
    </recommendedName>
</protein>
<dbReference type="SUPFAM" id="SSF51905">
    <property type="entry name" value="FAD/NAD(P)-binding domain"/>
    <property type="match status" value="1"/>
</dbReference>
<dbReference type="InterPro" id="IPR036188">
    <property type="entry name" value="FAD/NAD-bd_sf"/>
</dbReference>
<evidence type="ECO:0000256" key="3">
    <source>
        <dbReference type="ARBA" id="ARBA00022827"/>
    </source>
</evidence>
<sequence>MALTPPLAPAAYSTSDFRIAEEPARRRDSTFKQYQALVSSIDFKQQTIRCTSCIEESGVSDDSVDSSSAEEDSEEGNDEFNVKYDKLILAPGCETNTFGTPGVKEYALLMNAGPDARRLRERILECLEWASLPSLMDEERRGLLHFVVVGGGPTGIRLAAEIDELIQGPLGAVYPRLQKLCTVSIYDVADRLPGQSGEKLSEYAREKFKDREGVKVRTGKHIQEIKRGRMVVRGEGDVPFGVLVWAAGNTPGELVQGLQCRKSEGSERILTDRWLRVLTLHSQGGAKMRKEVIKNVYALGDAADMLDHELPTTAEVAVQKAMWLTKHLLEDTAGKSSSGGRSEPQERPFSYQQTNMVACIGLSDGVAQGKKDCMGAGLRLPCESGSLGWMMGWRKRVVVAVDWAANLVDGREFAGT</sequence>
<evidence type="ECO:0000256" key="4">
    <source>
        <dbReference type="ARBA" id="ARBA00023002"/>
    </source>
</evidence>
<keyword evidence="2" id="KW-0285">Flavoprotein</keyword>
<evidence type="ECO:0000256" key="2">
    <source>
        <dbReference type="ARBA" id="ARBA00022630"/>
    </source>
</evidence>